<dbReference type="RefSeq" id="WP_345826239.1">
    <property type="nucleotide sequence ID" value="NZ_JBDIML010000006.1"/>
</dbReference>
<dbReference type="InterPro" id="IPR054782">
    <property type="entry name" value="Cytochro_C551"/>
</dbReference>
<comment type="caution">
    <text evidence="9">The sequence shown here is derived from an EMBL/GenBank/DDBJ whole genome shotgun (WGS) entry which is preliminary data.</text>
</comment>
<keyword evidence="7" id="KW-0732">Signal</keyword>
<keyword evidence="2 6" id="KW-0349">Heme</keyword>
<reference evidence="9 10" key="1">
    <citation type="submission" date="2024-05" db="EMBL/GenBank/DDBJ databases">
        <authorList>
            <person name="Haq I."/>
            <person name="Ullah Z."/>
            <person name="Ahmad R."/>
            <person name="Li M."/>
            <person name="Tong Y."/>
        </authorList>
    </citation>
    <scope>NUCLEOTIDE SEQUENCE [LARGE SCALE GENOMIC DNA]</scope>
    <source>
        <strain evidence="9 10">16A2E</strain>
    </source>
</reference>
<sequence length="116" mass="12133">MKKWLFTILFGSALVLGACGGEDEADDNGATNDAGNTDGDETVAAAEELFEANCAACHGQDLSGLGGPNLQKVGSEYSADEIKDIILNGKGGMPAQDNRVNETEAQEIADWLAEKK</sequence>
<feature type="chain" id="PRO_5047378425" evidence="7">
    <location>
        <begin position="21"/>
        <end position="116"/>
    </location>
</feature>
<dbReference type="PROSITE" id="PS51007">
    <property type="entry name" value="CYTC"/>
    <property type="match status" value="1"/>
</dbReference>
<organism evidence="9 10">
    <name type="scientific">Ornithinibacillus xuwenensis</name>
    <dbReference type="NCBI Taxonomy" id="3144668"/>
    <lineage>
        <taxon>Bacteria</taxon>
        <taxon>Bacillati</taxon>
        <taxon>Bacillota</taxon>
        <taxon>Bacilli</taxon>
        <taxon>Bacillales</taxon>
        <taxon>Bacillaceae</taxon>
        <taxon>Ornithinibacillus</taxon>
    </lineage>
</organism>
<keyword evidence="1" id="KW-0813">Transport</keyword>
<evidence type="ECO:0000313" key="9">
    <source>
        <dbReference type="EMBL" id="MEN2768745.1"/>
    </source>
</evidence>
<feature type="domain" description="Cytochrome c" evidence="8">
    <location>
        <begin position="41"/>
        <end position="116"/>
    </location>
</feature>
<keyword evidence="4" id="KW-0249">Electron transport</keyword>
<gene>
    <name evidence="9" type="primary">cccB</name>
    <name evidence="9" type="ORF">ABC228_16290</name>
</gene>
<dbReference type="PIRSF" id="PIRSF000025">
    <property type="entry name" value="Cytc_Bsub_c550"/>
    <property type="match status" value="1"/>
</dbReference>
<evidence type="ECO:0000259" key="8">
    <source>
        <dbReference type="PROSITE" id="PS51007"/>
    </source>
</evidence>
<dbReference type="InterPro" id="IPR008168">
    <property type="entry name" value="Cyt_C_IC"/>
</dbReference>
<dbReference type="SUPFAM" id="SSF46626">
    <property type="entry name" value="Cytochrome c"/>
    <property type="match status" value="1"/>
</dbReference>
<proteinExistence type="predicted"/>
<dbReference type="PANTHER" id="PTHR37823:SF4">
    <property type="entry name" value="MENAQUINOL-CYTOCHROME C REDUCTASE CYTOCHROME B_C SUBUNIT"/>
    <property type="match status" value="1"/>
</dbReference>
<evidence type="ECO:0000256" key="2">
    <source>
        <dbReference type="ARBA" id="ARBA00022617"/>
    </source>
</evidence>
<accession>A0ABU9XL60</accession>
<evidence type="ECO:0000256" key="7">
    <source>
        <dbReference type="SAM" id="SignalP"/>
    </source>
</evidence>
<dbReference type="Pfam" id="PF13442">
    <property type="entry name" value="Cytochrome_CBB3"/>
    <property type="match status" value="1"/>
</dbReference>
<dbReference type="PANTHER" id="PTHR37823">
    <property type="entry name" value="CYTOCHROME C-553-LIKE"/>
    <property type="match status" value="1"/>
</dbReference>
<evidence type="ECO:0000256" key="6">
    <source>
        <dbReference type="PROSITE-ProRule" id="PRU00433"/>
    </source>
</evidence>
<dbReference type="PRINTS" id="PR00605">
    <property type="entry name" value="CYTCHROMECIC"/>
</dbReference>
<dbReference type="Gene3D" id="1.10.760.10">
    <property type="entry name" value="Cytochrome c-like domain"/>
    <property type="match status" value="1"/>
</dbReference>
<dbReference type="InterPro" id="IPR009056">
    <property type="entry name" value="Cyt_c-like_dom"/>
</dbReference>
<protein>
    <submittedName>
        <fullName evidence="9">Cytochrome c551</fullName>
    </submittedName>
</protein>
<feature type="signal peptide" evidence="7">
    <location>
        <begin position="1"/>
        <end position="20"/>
    </location>
</feature>
<keyword evidence="10" id="KW-1185">Reference proteome</keyword>
<dbReference type="InterPro" id="IPR051811">
    <property type="entry name" value="Cytochrome_c550/c551-like"/>
</dbReference>
<dbReference type="Proteomes" id="UP001444625">
    <property type="component" value="Unassembled WGS sequence"/>
</dbReference>
<dbReference type="NCBIfam" id="NF045774">
    <property type="entry name" value="cytochro_C551"/>
    <property type="match status" value="1"/>
</dbReference>
<dbReference type="PROSITE" id="PS51257">
    <property type="entry name" value="PROKAR_LIPOPROTEIN"/>
    <property type="match status" value="1"/>
</dbReference>
<keyword evidence="3 6" id="KW-0479">Metal-binding</keyword>
<evidence type="ECO:0000256" key="5">
    <source>
        <dbReference type="ARBA" id="ARBA00023004"/>
    </source>
</evidence>
<dbReference type="InterPro" id="IPR012218">
    <property type="entry name" value="Cyt_c_BACSU-c550-type"/>
</dbReference>
<evidence type="ECO:0000313" key="10">
    <source>
        <dbReference type="Proteomes" id="UP001444625"/>
    </source>
</evidence>
<evidence type="ECO:0000256" key="3">
    <source>
        <dbReference type="ARBA" id="ARBA00022723"/>
    </source>
</evidence>
<dbReference type="InterPro" id="IPR036909">
    <property type="entry name" value="Cyt_c-like_dom_sf"/>
</dbReference>
<evidence type="ECO:0000256" key="1">
    <source>
        <dbReference type="ARBA" id="ARBA00022448"/>
    </source>
</evidence>
<keyword evidence="5 6" id="KW-0408">Iron</keyword>
<evidence type="ECO:0000256" key="4">
    <source>
        <dbReference type="ARBA" id="ARBA00022982"/>
    </source>
</evidence>
<dbReference type="EMBL" id="JBDIML010000006">
    <property type="protein sequence ID" value="MEN2768745.1"/>
    <property type="molecule type" value="Genomic_DNA"/>
</dbReference>
<name>A0ABU9XL60_9BACI</name>